<dbReference type="RefSeq" id="WP_390300210.1">
    <property type="nucleotide sequence ID" value="NZ_JBHULI010000024.1"/>
</dbReference>
<keyword evidence="1" id="KW-0175">Coiled coil</keyword>
<feature type="coiled-coil region" evidence="1">
    <location>
        <begin position="6"/>
        <end position="33"/>
    </location>
</feature>
<protein>
    <recommendedName>
        <fullName evidence="4">DUF883 domain-containing protein</fullName>
    </recommendedName>
</protein>
<dbReference type="Proteomes" id="UP001597460">
    <property type="component" value="Unassembled WGS sequence"/>
</dbReference>
<keyword evidence="3" id="KW-1185">Reference proteome</keyword>
<evidence type="ECO:0000313" key="2">
    <source>
        <dbReference type="EMBL" id="MFD2532084.1"/>
    </source>
</evidence>
<dbReference type="EMBL" id="JBHULI010000024">
    <property type="protein sequence ID" value="MFD2532084.1"/>
    <property type="molecule type" value="Genomic_DNA"/>
</dbReference>
<proteinExistence type="predicted"/>
<accession>A0ABW5JKE0</accession>
<evidence type="ECO:0000256" key="1">
    <source>
        <dbReference type="SAM" id="Coils"/>
    </source>
</evidence>
<reference evidence="3" key="1">
    <citation type="journal article" date="2019" name="Int. J. Syst. Evol. Microbiol.">
        <title>The Global Catalogue of Microorganisms (GCM) 10K type strain sequencing project: providing services to taxonomists for standard genome sequencing and annotation.</title>
        <authorList>
            <consortium name="The Broad Institute Genomics Platform"/>
            <consortium name="The Broad Institute Genome Sequencing Center for Infectious Disease"/>
            <person name="Wu L."/>
            <person name="Ma J."/>
        </authorList>
    </citation>
    <scope>NUCLEOTIDE SEQUENCE [LARGE SCALE GENOMIC DNA]</scope>
    <source>
        <strain evidence="3">KCTC 52042</strain>
    </source>
</reference>
<sequence>MSEVKLSNLERKKKELEEELVRIQNGIDKSIDDVKEGVSSNMDPKNVIRKYPLPIVGASLVAGFLLGRERKYSNRISSKESNTGNSFSDSGISRELKRIIAKKGLSLLMDYLDDKVASLKEKKASSGN</sequence>
<gene>
    <name evidence="2" type="ORF">ACFSVN_06475</name>
</gene>
<evidence type="ECO:0000313" key="3">
    <source>
        <dbReference type="Proteomes" id="UP001597460"/>
    </source>
</evidence>
<name>A0ABW5JKE0_9BACT</name>
<evidence type="ECO:0008006" key="4">
    <source>
        <dbReference type="Google" id="ProtNLM"/>
    </source>
</evidence>
<organism evidence="2 3">
    <name type="scientific">Gracilimonas halophila</name>
    <dbReference type="NCBI Taxonomy" id="1834464"/>
    <lineage>
        <taxon>Bacteria</taxon>
        <taxon>Pseudomonadati</taxon>
        <taxon>Balneolota</taxon>
        <taxon>Balneolia</taxon>
        <taxon>Balneolales</taxon>
        <taxon>Balneolaceae</taxon>
        <taxon>Gracilimonas</taxon>
    </lineage>
</organism>
<comment type="caution">
    <text evidence="2">The sequence shown here is derived from an EMBL/GenBank/DDBJ whole genome shotgun (WGS) entry which is preliminary data.</text>
</comment>